<dbReference type="EC" id="2.7.13.3" evidence="2"/>
<dbReference type="InterPro" id="IPR036097">
    <property type="entry name" value="HisK_dim/P_sf"/>
</dbReference>
<dbReference type="Gene3D" id="1.10.287.130">
    <property type="match status" value="1"/>
</dbReference>
<evidence type="ECO:0000313" key="10">
    <source>
        <dbReference type="EMBL" id="GLS16285.1"/>
    </source>
</evidence>
<dbReference type="SMART" id="SM00388">
    <property type="entry name" value="HisKA"/>
    <property type="match status" value="1"/>
</dbReference>
<comment type="caution">
    <text evidence="10">The sequence shown here is derived from an EMBL/GenBank/DDBJ whole genome shotgun (WGS) entry which is preliminary data.</text>
</comment>
<dbReference type="GO" id="GO:0016301">
    <property type="term" value="F:kinase activity"/>
    <property type="evidence" value="ECO:0007669"/>
    <property type="project" value="UniProtKB-KW"/>
</dbReference>
<evidence type="ECO:0000256" key="5">
    <source>
        <dbReference type="ARBA" id="ARBA00022777"/>
    </source>
</evidence>
<accession>A0ABQ6CBV7</accession>
<feature type="transmembrane region" description="Helical" evidence="7">
    <location>
        <begin position="88"/>
        <end position="109"/>
    </location>
</feature>
<evidence type="ECO:0000256" key="7">
    <source>
        <dbReference type="SAM" id="Phobius"/>
    </source>
</evidence>
<dbReference type="PANTHER" id="PTHR43047:SF72">
    <property type="entry name" value="OSMOSENSING HISTIDINE PROTEIN KINASE SLN1"/>
    <property type="match status" value="1"/>
</dbReference>
<dbReference type="Gene3D" id="3.40.50.2300">
    <property type="match status" value="1"/>
</dbReference>
<evidence type="ECO:0000256" key="4">
    <source>
        <dbReference type="ARBA" id="ARBA00022679"/>
    </source>
</evidence>
<dbReference type="InterPro" id="IPR003661">
    <property type="entry name" value="HisK_dim/P_dom"/>
</dbReference>
<dbReference type="Gene3D" id="3.30.565.10">
    <property type="entry name" value="Histidine kinase-like ATPase, C-terminal domain"/>
    <property type="match status" value="1"/>
</dbReference>
<evidence type="ECO:0000313" key="11">
    <source>
        <dbReference type="Proteomes" id="UP001156903"/>
    </source>
</evidence>
<keyword evidence="7" id="KW-0812">Transmembrane</keyword>
<dbReference type="Pfam" id="PF02518">
    <property type="entry name" value="HATPase_c"/>
    <property type="match status" value="1"/>
</dbReference>
<dbReference type="InterPro" id="IPR011006">
    <property type="entry name" value="CheY-like_superfamily"/>
</dbReference>
<sequence>MPTRETPSRASLDQLIRARSLSYVIEQSRLGLLTVLVMTSALGSIFVPAAGIGLFLLWWVPVLVGFIGRQVWFEQLRKRPDTPDERRVTWVTTLSAFTGWLVMLSLPIFGPRISAHEFILLVGLMLAWIAGAVSVLAVQPRVYLGYLIACLSTVAFALWQRFGATEINVLALALPLGGLMMYRLAHGIRQLLNEAVAEGMRSETLAGQLEQALHETRQAFELRSRFLASASHDLKQPVHALSLLVNVLRRSADETRRQQVMHEIEHASRSIDSMFSGLMDMARIDAGNLRAHLTGVDLVPLLKTTLAGYPELCAQKGVTFALRVNGAPVVRADPLLLQRVLGNLLDNALKFTTTGGVTVEVTERGDSVILSVTDTGPGIEPAELDALFKPFSRGRQAQSLGVPGLGLGLAIVRHMVALMGMTLQVDATPGYGSVFALTLSRERRAAEVPVESTVNASLAGLNVLLVEDDQLAREATSHWLREAGASVTAVASDQEAMAAPDQAGRPDLLIADYNLGEEALTGGDVAARLQQRFPQLPCIIVTGEGSAALTHVQGVVLRKPLSAPALARAVQELLHAGR</sequence>
<evidence type="ECO:0000256" key="2">
    <source>
        <dbReference type="ARBA" id="ARBA00012438"/>
    </source>
</evidence>
<dbReference type="InterPro" id="IPR001789">
    <property type="entry name" value="Sig_transdc_resp-reg_receiver"/>
</dbReference>
<dbReference type="SUPFAM" id="SSF47384">
    <property type="entry name" value="Homodimeric domain of signal transducing histidine kinase"/>
    <property type="match status" value="1"/>
</dbReference>
<dbReference type="PROSITE" id="PS50110">
    <property type="entry name" value="RESPONSE_REGULATORY"/>
    <property type="match status" value="1"/>
</dbReference>
<keyword evidence="7" id="KW-0472">Membrane</keyword>
<dbReference type="EMBL" id="BSPB01000050">
    <property type="protein sequence ID" value="GLS16285.1"/>
    <property type="molecule type" value="Genomic_DNA"/>
</dbReference>
<dbReference type="SUPFAM" id="SSF52172">
    <property type="entry name" value="CheY-like"/>
    <property type="match status" value="1"/>
</dbReference>
<dbReference type="CDD" id="cd00156">
    <property type="entry name" value="REC"/>
    <property type="match status" value="1"/>
</dbReference>
<keyword evidence="4" id="KW-0808">Transferase</keyword>
<dbReference type="PROSITE" id="PS50109">
    <property type="entry name" value="HIS_KIN"/>
    <property type="match status" value="1"/>
</dbReference>
<dbReference type="Proteomes" id="UP001156903">
    <property type="component" value="Unassembled WGS sequence"/>
</dbReference>
<gene>
    <name evidence="10" type="ORF">GCM10007935_37250</name>
</gene>
<name>A0ABQ6CBV7_9BURK</name>
<dbReference type="SMART" id="SM00387">
    <property type="entry name" value="HATPase_c"/>
    <property type="match status" value="1"/>
</dbReference>
<feature type="modified residue" description="4-aspartylphosphate" evidence="6">
    <location>
        <position position="512"/>
    </location>
</feature>
<keyword evidence="3 6" id="KW-0597">Phosphoprotein</keyword>
<feature type="domain" description="Response regulatory" evidence="9">
    <location>
        <begin position="462"/>
        <end position="574"/>
    </location>
</feature>
<dbReference type="CDD" id="cd00075">
    <property type="entry name" value="HATPase"/>
    <property type="match status" value="1"/>
</dbReference>
<dbReference type="InterPro" id="IPR005467">
    <property type="entry name" value="His_kinase_dom"/>
</dbReference>
<dbReference type="CDD" id="cd00082">
    <property type="entry name" value="HisKA"/>
    <property type="match status" value="1"/>
</dbReference>
<feature type="transmembrane region" description="Helical" evidence="7">
    <location>
        <begin position="115"/>
        <end position="136"/>
    </location>
</feature>
<evidence type="ECO:0000256" key="1">
    <source>
        <dbReference type="ARBA" id="ARBA00000085"/>
    </source>
</evidence>
<keyword evidence="5 10" id="KW-0418">Kinase</keyword>
<keyword evidence="11" id="KW-1185">Reference proteome</keyword>
<comment type="catalytic activity">
    <reaction evidence="1">
        <text>ATP + protein L-histidine = ADP + protein N-phospho-L-histidine.</text>
        <dbReference type="EC" id="2.7.13.3"/>
    </reaction>
</comment>
<dbReference type="Pfam" id="PF00512">
    <property type="entry name" value="HisKA"/>
    <property type="match status" value="1"/>
</dbReference>
<feature type="transmembrane region" description="Helical" evidence="7">
    <location>
        <begin position="45"/>
        <end position="67"/>
    </location>
</feature>
<evidence type="ECO:0000256" key="3">
    <source>
        <dbReference type="ARBA" id="ARBA00022553"/>
    </source>
</evidence>
<feature type="transmembrane region" description="Helical" evidence="7">
    <location>
        <begin position="143"/>
        <end position="161"/>
    </location>
</feature>
<dbReference type="InterPro" id="IPR003594">
    <property type="entry name" value="HATPase_dom"/>
</dbReference>
<dbReference type="InterPro" id="IPR004358">
    <property type="entry name" value="Sig_transdc_His_kin-like_C"/>
</dbReference>
<dbReference type="InterPro" id="IPR036890">
    <property type="entry name" value="HATPase_C_sf"/>
</dbReference>
<proteinExistence type="predicted"/>
<dbReference type="PRINTS" id="PR00344">
    <property type="entry name" value="BCTRLSENSOR"/>
</dbReference>
<evidence type="ECO:0000259" key="9">
    <source>
        <dbReference type="PROSITE" id="PS50110"/>
    </source>
</evidence>
<reference evidence="11" key="1">
    <citation type="journal article" date="2019" name="Int. J. Syst. Evol. Microbiol.">
        <title>The Global Catalogue of Microorganisms (GCM) 10K type strain sequencing project: providing services to taxonomists for standard genome sequencing and annotation.</title>
        <authorList>
            <consortium name="The Broad Institute Genomics Platform"/>
            <consortium name="The Broad Institute Genome Sequencing Center for Infectious Disease"/>
            <person name="Wu L."/>
            <person name="Ma J."/>
        </authorList>
    </citation>
    <scope>NUCLEOTIDE SEQUENCE [LARGE SCALE GENOMIC DNA]</scope>
    <source>
        <strain evidence="11">NBRC 109341</strain>
    </source>
</reference>
<evidence type="ECO:0000256" key="6">
    <source>
        <dbReference type="PROSITE-ProRule" id="PRU00169"/>
    </source>
</evidence>
<dbReference type="RefSeq" id="WP_284309040.1">
    <property type="nucleotide sequence ID" value="NZ_BSPB01000050.1"/>
</dbReference>
<dbReference type="SUPFAM" id="SSF55874">
    <property type="entry name" value="ATPase domain of HSP90 chaperone/DNA topoisomerase II/histidine kinase"/>
    <property type="match status" value="1"/>
</dbReference>
<evidence type="ECO:0000259" key="8">
    <source>
        <dbReference type="PROSITE" id="PS50109"/>
    </source>
</evidence>
<protein>
    <recommendedName>
        <fullName evidence="2">histidine kinase</fullName>
        <ecNumber evidence="2">2.7.13.3</ecNumber>
    </recommendedName>
</protein>
<feature type="domain" description="Histidine kinase" evidence="8">
    <location>
        <begin position="229"/>
        <end position="443"/>
    </location>
</feature>
<dbReference type="SMART" id="SM00448">
    <property type="entry name" value="REC"/>
    <property type="match status" value="1"/>
</dbReference>
<dbReference type="PANTHER" id="PTHR43047">
    <property type="entry name" value="TWO-COMPONENT HISTIDINE PROTEIN KINASE"/>
    <property type="match status" value="1"/>
</dbReference>
<keyword evidence="7" id="KW-1133">Transmembrane helix</keyword>
<organism evidence="10 11">
    <name type="scientific">Hydrogenophaga electricum</name>
    <dbReference type="NCBI Taxonomy" id="1230953"/>
    <lineage>
        <taxon>Bacteria</taxon>
        <taxon>Pseudomonadati</taxon>
        <taxon>Pseudomonadota</taxon>
        <taxon>Betaproteobacteria</taxon>
        <taxon>Burkholderiales</taxon>
        <taxon>Comamonadaceae</taxon>
        <taxon>Hydrogenophaga</taxon>
    </lineage>
</organism>
<dbReference type="Pfam" id="PF00072">
    <property type="entry name" value="Response_reg"/>
    <property type="match status" value="1"/>
</dbReference>